<evidence type="ECO:0000256" key="5">
    <source>
        <dbReference type="SAM" id="SignalP"/>
    </source>
</evidence>
<dbReference type="InterPro" id="IPR011042">
    <property type="entry name" value="6-blade_b-propeller_TolB-like"/>
</dbReference>
<dbReference type="Pfam" id="PF03022">
    <property type="entry name" value="MRJP"/>
    <property type="match status" value="1"/>
</dbReference>
<dbReference type="Gene3D" id="2.120.10.30">
    <property type="entry name" value="TolB, C-terminal domain"/>
    <property type="match status" value="1"/>
</dbReference>
<keyword evidence="4 5" id="KW-0732">Signal</keyword>
<protein>
    <submittedName>
        <fullName evidence="7">Protein yellow isoform X1</fullName>
    </submittedName>
</protein>
<comment type="subcellular location">
    <subcellularLocation>
        <location evidence="1">Secreted</location>
    </subcellularLocation>
</comment>
<dbReference type="AlphaFoldDB" id="A0AAJ7C5U8"/>
<dbReference type="GO" id="GO:0005576">
    <property type="term" value="C:extracellular region"/>
    <property type="evidence" value="ECO:0007669"/>
    <property type="project" value="UniProtKB-SubCell"/>
</dbReference>
<dbReference type="Proteomes" id="UP000694920">
    <property type="component" value="Unplaced"/>
</dbReference>
<dbReference type="InterPro" id="IPR017996">
    <property type="entry name" value="MRJP/yellow-related"/>
</dbReference>
<keyword evidence="3" id="KW-0964">Secreted</keyword>
<feature type="chain" id="PRO_5042496648" evidence="5">
    <location>
        <begin position="29"/>
        <end position="421"/>
    </location>
</feature>
<dbReference type="RefSeq" id="XP_015601989.1">
    <property type="nucleotide sequence ID" value="XM_015746503.1"/>
</dbReference>
<name>A0AAJ7C5U8_CEPCN</name>
<dbReference type="PANTHER" id="PTHR10009:SF11">
    <property type="entry name" value="RH54244P"/>
    <property type="match status" value="1"/>
</dbReference>
<accession>A0AAJ7C5U8</accession>
<feature type="signal peptide" evidence="5">
    <location>
        <begin position="1"/>
        <end position="28"/>
    </location>
</feature>
<evidence type="ECO:0000256" key="1">
    <source>
        <dbReference type="ARBA" id="ARBA00004613"/>
    </source>
</evidence>
<gene>
    <name evidence="7" type="primary">LOC107270983</name>
</gene>
<evidence type="ECO:0000313" key="6">
    <source>
        <dbReference type="Proteomes" id="UP000694920"/>
    </source>
</evidence>
<reference evidence="7" key="1">
    <citation type="submission" date="2025-08" db="UniProtKB">
        <authorList>
            <consortium name="RefSeq"/>
        </authorList>
    </citation>
    <scope>IDENTIFICATION</scope>
</reference>
<dbReference type="KEGG" id="ccin:107270983"/>
<dbReference type="CTD" id="115887591"/>
<dbReference type="GeneID" id="107270983"/>
<evidence type="ECO:0000256" key="2">
    <source>
        <dbReference type="ARBA" id="ARBA00009127"/>
    </source>
</evidence>
<evidence type="ECO:0000256" key="3">
    <source>
        <dbReference type="ARBA" id="ARBA00022525"/>
    </source>
</evidence>
<organism evidence="6 7">
    <name type="scientific">Cephus cinctus</name>
    <name type="common">Wheat stem sawfly</name>
    <dbReference type="NCBI Taxonomy" id="211228"/>
    <lineage>
        <taxon>Eukaryota</taxon>
        <taxon>Metazoa</taxon>
        <taxon>Ecdysozoa</taxon>
        <taxon>Arthropoda</taxon>
        <taxon>Hexapoda</taxon>
        <taxon>Insecta</taxon>
        <taxon>Pterygota</taxon>
        <taxon>Neoptera</taxon>
        <taxon>Endopterygota</taxon>
        <taxon>Hymenoptera</taxon>
        <taxon>Cephoidea</taxon>
        <taxon>Cephidae</taxon>
        <taxon>Cephus</taxon>
    </lineage>
</organism>
<proteinExistence type="inferred from homology"/>
<dbReference type="PRINTS" id="PR01366">
    <property type="entry name" value="ROYALJELLY"/>
</dbReference>
<keyword evidence="6" id="KW-1185">Reference proteome</keyword>
<evidence type="ECO:0000256" key="4">
    <source>
        <dbReference type="ARBA" id="ARBA00022729"/>
    </source>
</evidence>
<comment type="similarity">
    <text evidence="2">Belongs to the major royal jelly protein family.</text>
</comment>
<evidence type="ECO:0000313" key="7">
    <source>
        <dbReference type="RefSeq" id="XP_015601989.1"/>
    </source>
</evidence>
<dbReference type="PANTHER" id="PTHR10009">
    <property type="entry name" value="PROTEIN YELLOW-RELATED"/>
    <property type="match status" value="1"/>
</dbReference>
<sequence length="421" mass="47577">MRIRSEIHVSVGTSVFLTLLSLTATVNCHSFETVYSWKEIDFNFPNDSIRQEYTASGDYIQKNNAPVGINIWRNKLFVTVPRWKKGVPANLNYIDLSQTENIEMSPALTPYPDWDTNDIHSSSSNAIVSIFRVRVDKCNRLWGLDTGIDDIVGDNNVVAPPTLIVIDLTTDKIIRRYPLKDSDQKADSFFADMVVDVEADSCDNAYAYISDLGGYGLVVYSWAENNSWRVSHNYFYFDPLQGDYNVNGINFQWTDGIFGLSLSEKQQPLGYKTLYFHAMSGITEFEVSTIILKNETTATSSNNYYDFEVAGIKGELTQGPSCVIDTETGIDYFTHVNRNGIGCWDTSVKLTPDTFHILAEDAEKLRFPNDLAIRSENRKLYVLADNFAEFLNLDISLRETNYVITAASLDTLANECKCQSY</sequence>